<name>A0AAV6JWX6_9ERIC</name>
<accession>A0AAV6JWX6</accession>
<comment type="caution">
    <text evidence="1">The sequence shown here is derived from an EMBL/GenBank/DDBJ whole genome shotgun (WGS) entry which is preliminary data.</text>
</comment>
<organism evidence="1 2">
    <name type="scientific">Rhododendron griersonianum</name>
    <dbReference type="NCBI Taxonomy" id="479676"/>
    <lineage>
        <taxon>Eukaryota</taxon>
        <taxon>Viridiplantae</taxon>
        <taxon>Streptophyta</taxon>
        <taxon>Embryophyta</taxon>
        <taxon>Tracheophyta</taxon>
        <taxon>Spermatophyta</taxon>
        <taxon>Magnoliopsida</taxon>
        <taxon>eudicotyledons</taxon>
        <taxon>Gunneridae</taxon>
        <taxon>Pentapetalae</taxon>
        <taxon>asterids</taxon>
        <taxon>Ericales</taxon>
        <taxon>Ericaceae</taxon>
        <taxon>Ericoideae</taxon>
        <taxon>Rhodoreae</taxon>
        <taxon>Rhododendron</taxon>
    </lineage>
</organism>
<gene>
    <name evidence="1" type="ORF">RHGRI_017195</name>
</gene>
<proteinExistence type="predicted"/>
<dbReference type="EMBL" id="JACTNZ010000006">
    <property type="protein sequence ID" value="KAG5544671.1"/>
    <property type="molecule type" value="Genomic_DNA"/>
</dbReference>
<evidence type="ECO:0000313" key="1">
    <source>
        <dbReference type="EMBL" id="KAG5544671.1"/>
    </source>
</evidence>
<keyword evidence="2" id="KW-1185">Reference proteome</keyword>
<protein>
    <submittedName>
        <fullName evidence="1">Uncharacterized protein</fullName>
    </submittedName>
</protein>
<dbReference type="Proteomes" id="UP000823749">
    <property type="component" value="Chromosome 6"/>
</dbReference>
<dbReference type="AlphaFoldDB" id="A0AAV6JWX6"/>
<evidence type="ECO:0000313" key="2">
    <source>
        <dbReference type="Proteomes" id="UP000823749"/>
    </source>
</evidence>
<sequence>MNLVEQKRRQSEKGVVQDWSCKKKKKNMQNGIVVDDEEVKGNEAIREEYETILVSQMEGVVLMYYLDQDEEIEQKQAAATKRKEKRSKQKKNRKAAVAGGWTNQKVYIFSEVLKEEVLKLELHVCAVNSTSLFAVTKYDLRRCYDMGYVALGSKQCAIGGAHRHSDCGYSWSSSVTSPKRR</sequence>
<reference evidence="1 2" key="1">
    <citation type="submission" date="2020-08" db="EMBL/GenBank/DDBJ databases">
        <title>Plant Genome Project.</title>
        <authorList>
            <person name="Zhang R.-G."/>
        </authorList>
    </citation>
    <scope>NUCLEOTIDE SEQUENCE [LARGE SCALE GENOMIC DNA]</scope>
    <source>
        <strain evidence="1">WSP0</strain>
        <tissue evidence="1">Leaf</tissue>
    </source>
</reference>